<dbReference type="VEuPathDB" id="AmoebaDB:ACA1_254260"/>
<dbReference type="EMBL" id="KB007885">
    <property type="protein sequence ID" value="ELR22389.1"/>
    <property type="molecule type" value="Genomic_DNA"/>
</dbReference>
<keyword evidence="2" id="KW-1185">Reference proteome</keyword>
<accession>L8HA28</accession>
<organism evidence="1 2">
    <name type="scientific">Acanthamoeba castellanii (strain ATCC 30010 / Neff)</name>
    <dbReference type="NCBI Taxonomy" id="1257118"/>
    <lineage>
        <taxon>Eukaryota</taxon>
        <taxon>Amoebozoa</taxon>
        <taxon>Discosea</taxon>
        <taxon>Longamoebia</taxon>
        <taxon>Centramoebida</taxon>
        <taxon>Acanthamoebidae</taxon>
        <taxon>Acanthamoeba</taxon>
    </lineage>
</organism>
<dbReference type="KEGG" id="acan:ACA1_254260"/>
<proteinExistence type="predicted"/>
<protein>
    <submittedName>
        <fullName evidence="1">Uncharacterized protein</fullName>
    </submittedName>
</protein>
<dbReference type="GeneID" id="14923323"/>
<name>L8HA28_ACACF</name>
<dbReference type="AlphaFoldDB" id="L8HA28"/>
<sequence length="110" mass="12283">MKFNPWVLTGEAFKQVPATPPPIPTKSKKTPAEKAEALKKKKVAKKATSAQAERFASALQTTVSQIQHHLELKKQPFTNKASNFEYPPKGYMTWAMHFLAQGVDDNTLQS</sequence>
<dbReference type="RefSeq" id="XP_004367645.1">
    <property type="nucleotide sequence ID" value="XM_004367588.1"/>
</dbReference>
<dbReference type="Proteomes" id="UP000011083">
    <property type="component" value="Unassembled WGS sequence"/>
</dbReference>
<reference evidence="1 2" key="1">
    <citation type="journal article" date="2013" name="Genome Biol.">
        <title>Genome of Acanthamoeba castellanii highlights extensive lateral gene transfer and early evolution of tyrosine kinase signaling.</title>
        <authorList>
            <person name="Clarke M."/>
            <person name="Lohan A.J."/>
            <person name="Liu B."/>
            <person name="Lagkouvardos I."/>
            <person name="Roy S."/>
            <person name="Zafar N."/>
            <person name="Bertelli C."/>
            <person name="Schilde C."/>
            <person name="Kianianmomeni A."/>
            <person name="Burglin T.R."/>
            <person name="Frech C."/>
            <person name="Turcotte B."/>
            <person name="Kopec K.O."/>
            <person name="Synnott J.M."/>
            <person name="Choo C."/>
            <person name="Paponov I."/>
            <person name="Finkler A."/>
            <person name="Soon Heng Tan C."/>
            <person name="Hutchins A.P."/>
            <person name="Weinmeier T."/>
            <person name="Rattei T."/>
            <person name="Chu J.S."/>
            <person name="Gimenez G."/>
            <person name="Irimia M."/>
            <person name="Rigden D.J."/>
            <person name="Fitzpatrick D.A."/>
            <person name="Lorenzo-Morales J."/>
            <person name="Bateman A."/>
            <person name="Chiu C.H."/>
            <person name="Tang P."/>
            <person name="Hegemann P."/>
            <person name="Fromm H."/>
            <person name="Raoult D."/>
            <person name="Greub G."/>
            <person name="Miranda-Saavedra D."/>
            <person name="Chen N."/>
            <person name="Nash P."/>
            <person name="Ginger M.L."/>
            <person name="Horn M."/>
            <person name="Schaap P."/>
            <person name="Caler L."/>
            <person name="Loftus B."/>
        </authorList>
    </citation>
    <scope>NUCLEOTIDE SEQUENCE [LARGE SCALE GENOMIC DNA]</scope>
    <source>
        <strain evidence="1 2">Neff</strain>
    </source>
</reference>
<evidence type="ECO:0000313" key="1">
    <source>
        <dbReference type="EMBL" id="ELR22389.1"/>
    </source>
</evidence>
<gene>
    <name evidence="1" type="ORF">ACA1_254260</name>
</gene>
<evidence type="ECO:0000313" key="2">
    <source>
        <dbReference type="Proteomes" id="UP000011083"/>
    </source>
</evidence>